<keyword evidence="2" id="KW-0328">Glycosyltransferase</keyword>
<comment type="caution">
    <text evidence="2">The sequence shown here is derived from an EMBL/GenBank/DDBJ whole genome shotgun (WGS) entry which is preliminary data.</text>
</comment>
<dbReference type="InterPro" id="IPR050834">
    <property type="entry name" value="Glycosyltransf_2"/>
</dbReference>
<feature type="domain" description="Glycosyltransferase 2-like" evidence="1">
    <location>
        <begin position="301"/>
        <end position="410"/>
    </location>
</feature>
<sequence length="788" mass="81876">MMQALAEAEAAAAARDIDTAVAAAARAVAEAPGDPAILLRAAHLHVGLGRAESARALAHAALDATTDPAVEAGVIPLATHLHVTGEPVVAAELLRRCWHARPDGPTISLFLAAGLPAFRRSMQDGADRALLEALTTAACCDPSAPPTADMAELARLVEDADRDDLLLALGDAVRARGGLAVLDRLTRPALGAIQSLTGLAHAATHRSGRAAMAFAAAHSALPVDPSARFNAGYAALAAGNVPRAAELLGGLPAAGEALLAGAAWPQFGELPWPFAAPPEAARRGLESLLPPGARWPRIRLVTPCLNPGPWLEETILSVAAQAYPAVEHVVVDGGSSDGTAQVLARHRDRLHAVIVGRDSGPAEAILKGFAGTDADLIGWINADDLLAPGALHRLGAAWASDPAADLVHGWAVAHRARRITGLQQPLAQGQADFTVAGLADVFGRWGAGAFFLQPEVLIARRFWEALGGRLDTSLSAVFDYELWLRAAQAGGRVAQARWPVAFYRTHAAQRSGQRAALALEQVTVRDRFAAPTPPPNRRSEVTAALRRALAPPDRPTRLLLIDPRCAESLSAAACEEARAALAVRGVALEVLSRAPGSGIEADLVLRLLGAHDGVDWVPHLRALGFAGPTVGWFLEDDRDAASNAAMARAPDVVVPARARRRGILLQEAALVTEAVAPPCGLLSIAEARAAFAAGVTSGPAGAAVWERGPARLAAALRHDAPLPVGDPGALTLALLAGRIPVSDDPDLVELLPAPLSDDRAARHAAGLDLLLAPRLLRVLDALRALAKD</sequence>
<protein>
    <submittedName>
        <fullName evidence="2">Glycosyltransferase</fullName>
        <ecNumber evidence="2">2.4.-.-</ecNumber>
    </submittedName>
</protein>
<dbReference type="Gene3D" id="1.25.40.10">
    <property type="entry name" value="Tetratricopeptide repeat domain"/>
    <property type="match status" value="1"/>
</dbReference>
<dbReference type="SUPFAM" id="SSF53448">
    <property type="entry name" value="Nucleotide-diphospho-sugar transferases"/>
    <property type="match status" value="1"/>
</dbReference>
<proteinExistence type="predicted"/>
<dbReference type="PANTHER" id="PTHR43685">
    <property type="entry name" value="GLYCOSYLTRANSFERASE"/>
    <property type="match status" value="1"/>
</dbReference>
<gene>
    <name evidence="2" type="ORF">KPL78_24850</name>
</gene>
<dbReference type="PANTHER" id="PTHR43685:SF2">
    <property type="entry name" value="GLYCOSYLTRANSFERASE 2-LIKE DOMAIN-CONTAINING PROTEIN"/>
    <property type="match status" value="1"/>
</dbReference>
<reference evidence="2 3" key="1">
    <citation type="submission" date="2021-07" db="EMBL/GenBank/DDBJ databases">
        <authorList>
            <person name="So Y."/>
        </authorList>
    </citation>
    <scope>NUCLEOTIDE SEQUENCE [LARGE SCALE GENOMIC DNA]</scope>
    <source>
        <strain evidence="2 3">HJA6</strain>
    </source>
</reference>
<evidence type="ECO:0000313" key="2">
    <source>
        <dbReference type="EMBL" id="MBW6401112.1"/>
    </source>
</evidence>
<dbReference type="Pfam" id="PF14559">
    <property type="entry name" value="TPR_19"/>
    <property type="match status" value="1"/>
</dbReference>
<name>A0ABS7AFN6_9PROT</name>
<keyword evidence="3" id="KW-1185">Reference proteome</keyword>
<dbReference type="EC" id="2.4.-.-" evidence="2"/>
<evidence type="ECO:0000259" key="1">
    <source>
        <dbReference type="Pfam" id="PF00535"/>
    </source>
</evidence>
<dbReference type="Gene3D" id="3.90.550.10">
    <property type="entry name" value="Spore Coat Polysaccharide Biosynthesis Protein SpsA, Chain A"/>
    <property type="match status" value="1"/>
</dbReference>
<organism evidence="2 3">
    <name type="scientific">Roseomonas alba</name>
    <dbReference type="NCBI Taxonomy" id="2846776"/>
    <lineage>
        <taxon>Bacteria</taxon>
        <taxon>Pseudomonadati</taxon>
        <taxon>Pseudomonadota</taxon>
        <taxon>Alphaproteobacteria</taxon>
        <taxon>Acetobacterales</taxon>
        <taxon>Roseomonadaceae</taxon>
        <taxon>Roseomonas</taxon>
    </lineage>
</organism>
<dbReference type="InterPro" id="IPR011990">
    <property type="entry name" value="TPR-like_helical_dom_sf"/>
</dbReference>
<accession>A0ABS7AFN6</accession>
<dbReference type="InterPro" id="IPR029044">
    <property type="entry name" value="Nucleotide-diphossugar_trans"/>
</dbReference>
<dbReference type="Proteomes" id="UP001196565">
    <property type="component" value="Unassembled WGS sequence"/>
</dbReference>
<evidence type="ECO:0000313" key="3">
    <source>
        <dbReference type="Proteomes" id="UP001196565"/>
    </source>
</evidence>
<dbReference type="GO" id="GO:0016757">
    <property type="term" value="F:glycosyltransferase activity"/>
    <property type="evidence" value="ECO:0007669"/>
    <property type="project" value="UniProtKB-KW"/>
</dbReference>
<dbReference type="EMBL" id="JAHYBZ010000010">
    <property type="protein sequence ID" value="MBW6401112.1"/>
    <property type="molecule type" value="Genomic_DNA"/>
</dbReference>
<keyword evidence="2" id="KW-0808">Transferase</keyword>
<dbReference type="InterPro" id="IPR001173">
    <property type="entry name" value="Glyco_trans_2-like"/>
</dbReference>
<dbReference type="SUPFAM" id="SSF48452">
    <property type="entry name" value="TPR-like"/>
    <property type="match status" value="1"/>
</dbReference>
<dbReference type="Pfam" id="PF00535">
    <property type="entry name" value="Glycos_transf_2"/>
    <property type="match status" value="1"/>
</dbReference>